<feature type="region of interest" description="Disordered" evidence="1">
    <location>
        <begin position="20"/>
        <end position="40"/>
    </location>
</feature>
<feature type="compositionally biased region" description="Acidic residues" evidence="1">
    <location>
        <begin position="192"/>
        <end position="205"/>
    </location>
</feature>
<feature type="compositionally biased region" description="Basic and acidic residues" evidence="1">
    <location>
        <begin position="167"/>
        <end position="191"/>
    </location>
</feature>
<name>A0ABN9SAL8_9DINO</name>
<proteinExistence type="predicted"/>
<comment type="caution">
    <text evidence="3">The sequence shown here is derived from an EMBL/GenBank/DDBJ whole genome shotgun (WGS) entry which is preliminary data.</text>
</comment>
<evidence type="ECO:0000259" key="2">
    <source>
        <dbReference type="PROSITE" id="PS50076"/>
    </source>
</evidence>
<feature type="domain" description="J" evidence="2">
    <location>
        <begin position="241"/>
        <end position="319"/>
    </location>
</feature>
<dbReference type="EMBL" id="CAUYUJ010010001">
    <property type="protein sequence ID" value="CAK0828250.1"/>
    <property type="molecule type" value="Genomic_DNA"/>
</dbReference>
<protein>
    <recommendedName>
        <fullName evidence="2">J domain-containing protein</fullName>
    </recommendedName>
</protein>
<reference evidence="3" key="1">
    <citation type="submission" date="2023-10" db="EMBL/GenBank/DDBJ databases">
        <authorList>
            <person name="Chen Y."/>
            <person name="Shah S."/>
            <person name="Dougan E. K."/>
            <person name="Thang M."/>
            <person name="Chan C."/>
        </authorList>
    </citation>
    <scope>NUCLEOTIDE SEQUENCE [LARGE SCALE GENOMIC DNA]</scope>
</reference>
<dbReference type="Gene3D" id="1.10.287.110">
    <property type="entry name" value="DnaJ domain"/>
    <property type="match status" value="1"/>
</dbReference>
<dbReference type="Proteomes" id="UP001189429">
    <property type="component" value="Unassembled WGS sequence"/>
</dbReference>
<evidence type="ECO:0000256" key="1">
    <source>
        <dbReference type="SAM" id="MobiDB-lite"/>
    </source>
</evidence>
<feature type="compositionally biased region" description="Low complexity" evidence="1">
    <location>
        <begin position="23"/>
        <end position="40"/>
    </location>
</feature>
<feature type="compositionally biased region" description="Polar residues" evidence="1">
    <location>
        <begin position="341"/>
        <end position="356"/>
    </location>
</feature>
<feature type="region of interest" description="Disordered" evidence="1">
    <location>
        <begin position="141"/>
        <end position="239"/>
    </location>
</feature>
<gene>
    <name evidence="3" type="ORF">PCOR1329_LOCUS27527</name>
</gene>
<dbReference type="SMART" id="SM00271">
    <property type="entry name" value="DnaJ"/>
    <property type="match status" value="1"/>
</dbReference>
<evidence type="ECO:0000313" key="4">
    <source>
        <dbReference type="Proteomes" id="UP001189429"/>
    </source>
</evidence>
<accession>A0ABN9SAL8</accession>
<dbReference type="InterPro" id="IPR001623">
    <property type="entry name" value="DnaJ_domain"/>
</dbReference>
<sequence length="711" mass="77424">MVGDDGENFEDIFSMMLSSWPSEAPGPRAGEAAATQAASNAALPDPQRFLLQLAASPLRLEALGLLREAPWWAAAASTGPPPTICDSDPECMLADRAPRDTEMASLHAAMAAAVDAARAAPPAEAARFCAAVEGAGLGRWLRGWRPGGDGPQGTKRPRVLKEDEEADRQWLEEHEERWRELEEAAEATREFEDSEQALADDDAEEAEARRRRSADAGPLVREARDRSPGSPERPPPSKVAAAFGLLDVSLTATAKEVERQYRLLARRHHPDKAPQHFRPQASQRFRELQDAKATALSWLQRRQQPEDSDGDDSAEDSFGLEGDGEGHDGGVYDSTRHCAASTPSESEKVTSITSATVPDAARGSVPPRRADMKISTSPRGAADDATVAGGTYWKADAAAVAAGPVNYGEVYATMQPGATATGNNGGSTAASSQGLTLSPRALQEAVASIAQSTMRATVPDLARETMRGVSVAQGDRPEPRDGQEFDPWDAGLSKASGADADQPNAVETAAARDEDGWRKQGAGGEWEKQRWWRPGSEETGNDDGWRWDANADVPVWRRSEKFIKLFDWNMQARFEDITDYELTKDEDFYDEDAEEDEELDIEAVLAEIDDMDLAEDQATVKFRMVKVISLENLDDEISDQEIQAVQGMTPEQIQQLVALTAGQISGNTMTSTETVDALMEPPVQQLGPAMATVPLALEQQQQPRRWQRQRR</sequence>
<organism evidence="3 4">
    <name type="scientific">Prorocentrum cordatum</name>
    <dbReference type="NCBI Taxonomy" id="2364126"/>
    <lineage>
        <taxon>Eukaryota</taxon>
        <taxon>Sar</taxon>
        <taxon>Alveolata</taxon>
        <taxon>Dinophyceae</taxon>
        <taxon>Prorocentrales</taxon>
        <taxon>Prorocentraceae</taxon>
        <taxon>Prorocentrum</taxon>
    </lineage>
</organism>
<evidence type="ECO:0000313" key="3">
    <source>
        <dbReference type="EMBL" id="CAK0828250.1"/>
    </source>
</evidence>
<feature type="region of interest" description="Disordered" evidence="1">
    <location>
        <begin position="466"/>
        <end position="504"/>
    </location>
</feature>
<feature type="region of interest" description="Disordered" evidence="1">
    <location>
        <begin position="266"/>
        <end position="384"/>
    </location>
</feature>
<dbReference type="InterPro" id="IPR036869">
    <property type="entry name" value="J_dom_sf"/>
</dbReference>
<dbReference type="PROSITE" id="PS50076">
    <property type="entry name" value="DNAJ_2"/>
    <property type="match status" value="1"/>
</dbReference>
<dbReference type="SUPFAM" id="SSF46565">
    <property type="entry name" value="Chaperone J-domain"/>
    <property type="match status" value="1"/>
</dbReference>
<feature type="compositionally biased region" description="Basic and acidic residues" evidence="1">
    <location>
        <begin position="324"/>
        <end position="336"/>
    </location>
</feature>
<keyword evidence="4" id="KW-1185">Reference proteome</keyword>
<dbReference type="Pfam" id="PF00226">
    <property type="entry name" value="DnaJ"/>
    <property type="match status" value="1"/>
</dbReference>
<feature type="compositionally biased region" description="Acidic residues" evidence="1">
    <location>
        <begin position="306"/>
        <end position="315"/>
    </location>
</feature>
<dbReference type="CDD" id="cd06257">
    <property type="entry name" value="DnaJ"/>
    <property type="match status" value="1"/>
</dbReference>